<dbReference type="InterPro" id="IPR006626">
    <property type="entry name" value="PbH1"/>
</dbReference>
<dbReference type="AlphaFoldDB" id="A0A9P7GXB9"/>
<dbReference type="GO" id="GO:0016837">
    <property type="term" value="F:carbon-oxygen lyase activity, acting on polysaccharides"/>
    <property type="evidence" value="ECO:0007669"/>
    <property type="project" value="TreeGrafter"/>
</dbReference>
<feature type="transmembrane region" description="Helical" evidence="9">
    <location>
        <begin position="12"/>
        <end position="30"/>
    </location>
</feature>
<evidence type="ECO:0000256" key="6">
    <source>
        <dbReference type="ARBA" id="ARBA00022837"/>
    </source>
</evidence>
<dbReference type="EMBL" id="JAGPUO010000016">
    <property type="protein sequence ID" value="KAG5657874.1"/>
    <property type="molecule type" value="Genomic_DNA"/>
</dbReference>
<reference evidence="11" key="1">
    <citation type="submission" date="2021-04" db="EMBL/GenBank/DDBJ databases">
        <title>Draft genome of Fusarium avenaceum strain F156N33, isolated from an atmospheric sample in Virginia.</title>
        <authorList>
            <person name="Yang S."/>
            <person name="Vinatzer B.A."/>
            <person name="Coleman J."/>
        </authorList>
    </citation>
    <scope>NUCLEOTIDE SEQUENCE</scope>
    <source>
        <strain evidence="11">F156N33</strain>
    </source>
</reference>
<dbReference type="PANTHER" id="PTHR40088">
    <property type="entry name" value="PECTATE LYASE (EUROFUNG)"/>
    <property type="match status" value="1"/>
</dbReference>
<dbReference type="SUPFAM" id="SSF51126">
    <property type="entry name" value="Pectin lyase-like"/>
    <property type="match status" value="1"/>
</dbReference>
<dbReference type="InterPro" id="IPR053868">
    <property type="entry name" value="Pel9A-like_beta_helix"/>
</dbReference>
<evidence type="ECO:0000256" key="3">
    <source>
        <dbReference type="ARBA" id="ARBA00022525"/>
    </source>
</evidence>
<comment type="cofactor">
    <cofactor evidence="1">
        <name>Ca(2+)</name>
        <dbReference type="ChEBI" id="CHEBI:29108"/>
    </cofactor>
</comment>
<keyword evidence="6" id="KW-0106">Calcium</keyword>
<keyword evidence="3" id="KW-0964">Secreted</keyword>
<evidence type="ECO:0000256" key="8">
    <source>
        <dbReference type="ARBA" id="ARBA00038263"/>
    </source>
</evidence>
<gene>
    <name evidence="11" type="ORF">KAF25_007907</name>
</gene>
<evidence type="ECO:0000256" key="4">
    <source>
        <dbReference type="ARBA" id="ARBA00022723"/>
    </source>
</evidence>
<keyword evidence="9" id="KW-0472">Membrane</keyword>
<keyword evidence="4" id="KW-0479">Metal-binding</keyword>
<name>A0A9P7GXB9_9HYPO</name>
<evidence type="ECO:0000256" key="9">
    <source>
        <dbReference type="SAM" id="Phobius"/>
    </source>
</evidence>
<dbReference type="Gene3D" id="2.160.20.10">
    <property type="entry name" value="Single-stranded right-handed beta-helix, Pectin lyase-like"/>
    <property type="match status" value="1"/>
</dbReference>
<evidence type="ECO:0000259" key="10">
    <source>
        <dbReference type="Pfam" id="PF22842"/>
    </source>
</evidence>
<evidence type="ECO:0000313" key="11">
    <source>
        <dbReference type="EMBL" id="KAG5657874.1"/>
    </source>
</evidence>
<evidence type="ECO:0000256" key="1">
    <source>
        <dbReference type="ARBA" id="ARBA00001913"/>
    </source>
</evidence>
<proteinExistence type="inferred from homology"/>
<evidence type="ECO:0000256" key="5">
    <source>
        <dbReference type="ARBA" id="ARBA00022729"/>
    </source>
</evidence>
<comment type="similarity">
    <text evidence="8">Belongs to the polysaccharide lyase 9 family.</text>
</comment>
<sequence>MEEKSALETRNLYQSFFLILVALLLSFFYIHTRYLCEVTMLLFKFILAVLPAALAKDIFVAPNGSSSGSGSSGSPMSDIQAAVNKAQPGDTIYLRKGTYRPSKNIHFTKKGSSSKPYTISSYQNEEVIIDGDKMPGTPAPLGGSLAGSDRGIFHVEKAEHWRFIHITLTKGPYGVYVKDSHNNYFERLTTHSNYESGFHMQNSVSNNEIAYLDTYNNADPRNNGKNADGMAIKEGSGAGNIIRGIRSYENSDDGIDLFEFKSSVTILDNIVFDNGINRWNFNPHGADGIGIKLGGVKNEGGKVNHVVRNNFSFRNRRGFSDNNMPGDMTLIHNTAWKNREEGFNQRSSKATYENNLAANNANTSDLSKQNTLKDVKVKGNNWEKGGSWRDSDFKAVSTSLVKGRRQANGKITPSDFLLPANGANYGATTKWI</sequence>
<keyword evidence="7" id="KW-0456">Lyase</keyword>
<evidence type="ECO:0000256" key="2">
    <source>
        <dbReference type="ARBA" id="ARBA00004613"/>
    </source>
</evidence>
<dbReference type="PANTHER" id="PTHR40088:SF1">
    <property type="entry name" value="PECTATE LYASE PEL9"/>
    <property type="match status" value="1"/>
</dbReference>
<comment type="subcellular location">
    <subcellularLocation>
        <location evidence="2">Secreted</location>
    </subcellularLocation>
</comment>
<organism evidence="11 12">
    <name type="scientific">Fusarium avenaceum</name>
    <dbReference type="NCBI Taxonomy" id="40199"/>
    <lineage>
        <taxon>Eukaryota</taxon>
        <taxon>Fungi</taxon>
        <taxon>Dikarya</taxon>
        <taxon>Ascomycota</taxon>
        <taxon>Pezizomycotina</taxon>
        <taxon>Sordariomycetes</taxon>
        <taxon>Hypocreomycetidae</taxon>
        <taxon>Hypocreales</taxon>
        <taxon>Nectriaceae</taxon>
        <taxon>Fusarium</taxon>
        <taxon>Fusarium tricinctum species complex</taxon>
    </lineage>
</organism>
<dbReference type="InterPro" id="IPR012334">
    <property type="entry name" value="Pectin_lyas_fold"/>
</dbReference>
<keyword evidence="9" id="KW-0812">Transmembrane</keyword>
<dbReference type="InterPro" id="IPR011050">
    <property type="entry name" value="Pectin_lyase_fold/virulence"/>
</dbReference>
<keyword evidence="9" id="KW-1133">Transmembrane helix</keyword>
<dbReference type="GO" id="GO:0046872">
    <property type="term" value="F:metal ion binding"/>
    <property type="evidence" value="ECO:0007669"/>
    <property type="project" value="UniProtKB-KW"/>
</dbReference>
<dbReference type="Pfam" id="PF22842">
    <property type="entry name" value="Pel9A-like_beta_helix"/>
    <property type="match status" value="1"/>
</dbReference>
<evidence type="ECO:0000256" key="7">
    <source>
        <dbReference type="ARBA" id="ARBA00023239"/>
    </source>
</evidence>
<dbReference type="Proteomes" id="UP000782241">
    <property type="component" value="Unassembled WGS sequence"/>
</dbReference>
<feature type="domain" description="Pel9A-like right handed beta-helix region" evidence="10">
    <location>
        <begin position="176"/>
        <end position="373"/>
    </location>
</feature>
<dbReference type="InterPro" id="IPR052052">
    <property type="entry name" value="Polysaccharide_Lyase_9"/>
</dbReference>
<evidence type="ECO:0000313" key="12">
    <source>
        <dbReference type="Proteomes" id="UP000782241"/>
    </source>
</evidence>
<protein>
    <recommendedName>
        <fullName evidence="10">Pel9A-like right handed beta-helix region domain-containing protein</fullName>
    </recommendedName>
</protein>
<comment type="caution">
    <text evidence="11">The sequence shown here is derived from an EMBL/GenBank/DDBJ whole genome shotgun (WGS) entry which is preliminary data.</text>
</comment>
<dbReference type="GO" id="GO:0005576">
    <property type="term" value="C:extracellular region"/>
    <property type="evidence" value="ECO:0007669"/>
    <property type="project" value="UniProtKB-SubCell"/>
</dbReference>
<accession>A0A9P7GXB9</accession>
<keyword evidence="5" id="KW-0732">Signal</keyword>
<dbReference type="SMART" id="SM00710">
    <property type="entry name" value="PbH1"/>
    <property type="match status" value="5"/>
</dbReference>
<keyword evidence="12" id="KW-1185">Reference proteome</keyword>